<dbReference type="Pfam" id="PF12736">
    <property type="entry name" value="CABIT"/>
    <property type="match status" value="1"/>
</dbReference>
<comment type="caution">
    <text evidence="4">The sequence shown here is derived from an EMBL/GenBank/DDBJ whole genome shotgun (WGS) entry which is preliminary data.</text>
</comment>
<feature type="compositionally biased region" description="Low complexity" evidence="2">
    <location>
        <begin position="187"/>
        <end position="197"/>
    </location>
</feature>
<dbReference type="OrthoDB" id="6076990at2759"/>
<dbReference type="InterPro" id="IPR025946">
    <property type="entry name" value="CABIT_dom"/>
</dbReference>
<gene>
    <name evidence="4" type="ORF">HCN44_009207</name>
</gene>
<feature type="compositionally biased region" description="Polar residues" evidence="2">
    <location>
        <begin position="23"/>
        <end position="36"/>
    </location>
</feature>
<proteinExistence type="predicted"/>
<dbReference type="InterPro" id="IPR052281">
    <property type="entry name" value="GAREM"/>
</dbReference>
<dbReference type="EMBL" id="JACMRX010000001">
    <property type="protein sequence ID" value="KAF7997809.1"/>
    <property type="molecule type" value="Genomic_DNA"/>
</dbReference>
<keyword evidence="5" id="KW-1185">Reference proteome</keyword>
<accession>A0A834Y5V8</accession>
<evidence type="ECO:0000256" key="2">
    <source>
        <dbReference type="SAM" id="MobiDB-lite"/>
    </source>
</evidence>
<dbReference type="AlphaFoldDB" id="A0A834Y5V8"/>
<evidence type="ECO:0000256" key="1">
    <source>
        <dbReference type="ARBA" id="ARBA00022553"/>
    </source>
</evidence>
<evidence type="ECO:0000313" key="4">
    <source>
        <dbReference type="EMBL" id="KAF7997809.1"/>
    </source>
</evidence>
<feature type="domain" description="CABIT" evidence="3">
    <location>
        <begin position="68"/>
        <end position="275"/>
    </location>
</feature>
<evidence type="ECO:0000313" key="5">
    <source>
        <dbReference type="Proteomes" id="UP000639338"/>
    </source>
</evidence>
<keyword evidence="1" id="KW-0597">Phosphoprotein</keyword>
<reference evidence="4 5" key="1">
    <citation type="submission" date="2020-08" db="EMBL/GenBank/DDBJ databases">
        <title>Aphidius gifuensis genome sequencing and assembly.</title>
        <authorList>
            <person name="Du Z."/>
        </authorList>
    </citation>
    <scope>NUCLEOTIDE SEQUENCE [LARGE SCALE GENOMIC DNA]</scope>
    <source>
        <strain evidence="4">YNYX2018</strain>
        <tissue evidence="4">Adults</tissue>
    </source>
</reference>
<dbReference type="PANTHER" id="PTHR14454:SF11">
    <property type="entry name" value="SERRANO, ISOFORM F"/>
    <property type="match status" value="1"/>
</dbReference>
<feature type="region of interest" description="Disordered" evidence="2">
    <location>
        <begin position="543"/>
        <end position="573"/>
    </location>
</feature>
<dbReference type="PANTHER" id="PTHR14454">
    <property type="entry name" value="GRB2-ASSOCIATED AND REGULATOR OF MAPK PROTEIN FAMILY MEMBER"/>
    <property type="match status" value="1"/>
</dbReference>
<organism evidence="4 5">
    <name type="scientific">Aphidius gifuensis</name>
    <name type="common">Parasitoid wasp</name>
    <dbReference type="NCBI Taxonomy" id="684658"/>
    <lineage>
        <taxon>Eukaryota</taxon>
        <taxon>Metazoa</taxon>
        <taxon>Ecdysozoa</taxon>
        <taxon>Arthropoda</taxon>
        <taxon>Hexapoda</taxon>
        <taxon>Insecta</taxon>
        <taxon>Pterygota</taxon>
        <taxon>Neoptera</taxon>
        <taxon>Endopterygota</taxon>
        <taxon>Hymenoptera</taxon>
        <taxon>Apocrita</taxon>
        <taxon>Ichneumonoidea</taxon>
        <taxon>Braconidae</taxon>
        <taxon>Aphidiinae</taxon>
        <taxon>Aphidius</taxon>
    </lineage>
</organism>
<protein>
    <recommendedName>
        <fullName evidence="3">CABIT domain-containing protein</fullName>
    </recommendedName>
</protein>
<dbReference type="Proteomes" id="UP000639338">
    <property type="component" value="Unassembled WGS sequence"/>
</dbReference>
<feature type="region of interest" description="Disordered" evidence="2">
    <location>
        <begin position="187"/>
        <end position="210"/>
    </location>
</feature>
<evidence type="ECO:0000259" key="3">
    <source>
        <dbReference type="Pfam" id="PF12736"/>
    </source>
</evidence>
<feature type="compositionally biased region" description="Low complexity" evidence="2">
    <location>
        <begin position="1"/>
        <end position="14"/>
    </location>
</feature>
<feature type="region of interest" description="Disordered" evidence="2">
    <location>
        <begin position="1"/>
        <end position="36"/>
    </location>
</feature>
<name>A0A834Y5V8_APHGI</name>
<sequence length="601" mass="65786">MSSSGEFSTLSSGEATGTGDDSLPSSREATGEASGSTNGFVSLGEFLERFSLPRVVRVENGGGRPILLYKQQQRSLRVTATLLMHRYRHDVKVGPEIVIPEGYPGWFSVVSNNTGTGSARVYRRIGALVKAGVPAFLLAKPLRAYTLTHSKTENGNLRAHYTKTTVRAGEVLRLAAVFQDTRRSPVSSSVTSVTTGSSEKKSSRSSERDQYAQCLDSQGHELFAPLSSRGEFYATCQSGSLDTGSDAVLYRVHQLARRDLPLRVRLVAGPLPIPLPRDYTGLMQFEGATRGPIVLGCAVPLIPERPLPGTTVPELLELVATGPGAPRVKRARLGCPSESRLLASPKMQRLLSACRRALDQRATEPRVAPPKPPSTNIQLKELHLKEIKSKPETKPILQSLKDGIEHIKKTTIRDRSHSRNNAPTNPSFLERITRIAHGGRSRNPAKKSASFTFAVRPEIGMRSQERYASLESDANCLVPSGICGSGLLSRQQVQRSVSTSVLEIQQTRADLDPPYSKVRDSLTPLPSTPPLKFEDIYTEICEPTRDHRSSRNRNTQEAKSPPPKIGTNEKDRGYVKLTLNSEISDISNSTEEEEGIYNTVC</sequence>
<feature type="compositionally biased region" description="Basic and acidic residues" evidence="2">
    <location>
        <begin position="198"/>
        <end position="210"/>
    </location>
</feature>